<evidence type="ECO:0000259" key="10">
    <source>
        <dbReference type="PROSITE" id="PS50995"/>
    </source>
</evidence>
<organism evidence="11 12">
    <name type="scientific">Sodaliphilus pleomorphus</name>
    <dbReference type="NCBI Taxonomy" id="2606626"/>
    <lineage>
        <taxon>Bacteria</taxon>
        <taxon>Pseudomonadati</taxon>
        <taxon>Bacteroidota</taxon>
        <taxon>Bacteroidia</taxon>
        <taxon>Bacteroidales</taxon>
        <taxon>Muribaculaceae</taxon>
        <taxon>Sodaliphilus</taxon>
    </lineage>
</organism>
<evidence type="ECO:0000313" key="12">
    <source>
        <dbReference type="Proteomes" id="UP000483362"/>
    </source>
</evidence>
<dbReference type="PANTHER" id="PTHR42756:SF1">
    <property type="entry name" value="TRANSCRIPTIONAL REPRESSOR OF EMRAB OPERON"/>
    <property type="match status" value="1"/>
</dbReference>
<evidence type="ECO:0000256" key="5">
    <source>
        <dbReference type="ARBA" id="ARBA00023163"/>
    </source>
</evidence>
<keyword evidence="4" id="KW-0238">DNA-binding</keyword>
<protein>
    <recommendedName>
        <fullName evidence="6">HTH-type transcriptional regulator MgrA</fullName>
    </recommendedName>
    <alternativeName>
        <fullName evidence="8">HTH-type transcriptional regulator SarZ</fullName>
    </alternativeName>
    <alternativeName>
        <fullName evidence="9">Staphylococcal accessory regulator Z</fullName>
    </alternativeName>
</protein>
<dbReference type="InterPro" id="IPR036390">
    <property type="entry name" value="WH_DNA-bd_sf"/>
</dbReference>
<dbReference type="InterPro" id="IPR023187">
    <property type="entry name" value="Tscrpt_reg_MarR-type_CS"/>
</dbReference>
<comment type="caution">
    <text evidence="11">The sequence shown here is derived from an EMBL/GenBank/DDBJ whole genome shotgun (WGS) entry which is preliminary data.</text>
</comment>
<keyword evidence="2" id="KW-0805">Transcription regulation</keyword>
<evidence type="ECO:0000256" key="8">
    <source>
        <dbReference type="ARBA" id="ARBA00047188"/>
    </source>
</evidence>
<dbReference type="InterPro" id="IPR000835">
    <property type="entry name" value="HTH_MarR-typ"/>
</dbReference>
<dbReference type="InterPro" id="IPR036388">
    <property type="entry name" value="WH-like_DNA-bd_sf"/>
</dbReference>
<evidence type="ECO:0000256" key="9">
    <source>
        <dbReference type="ARBA" id="ARBA00047207"/>
    </source>
</evidence>
<evidence type="ECO:0000256" key="2">
    <source>
        <dbReference type="ARBA" id="ARBA00023015"/>
    </source>
</evidence>
<proteinExistence type="inferred from homology"/>
<dbReference type="SUPFAM" id="SSF46785">
    <property type="entry name" value="Winged helix' DNA-binding domain"/>
    <property type="match status" value="1"/>
</dbReference>
<name>A0A6L5XDW2_9BACT</name>
<evidence type="ECO:0000256" key="4">
    <source>
        <dbReference type="ARBA" id="ARBA00023125"/>
    </source>
</evidence>
<evidence type="ECO:0000313" key="11">
    <source>
        <dbReference type="EMBL" id="MSS16852.1"/>
    </source>
</evidence>
<dbReference type="GO" id="GO:0003677">
    <property type="term" value="F:DNA binding"/>
    <property type="evidence" value="ECO:0007669"/>
    <property type="project" value="UniProtKB-KW"/>
</dbReference>
<comment type="similarity">
    <text evidence="7">Belongs to the SarZ family.</text>
</comment>
<evidence type="ECO:0000256" key="7">
    <source>
        <dbReference type="ARBA" id="ARBA00046337"/>
    </source>
</evidence>
<evidence type="ECO:0000256" key="3">
    <source>
        <dbReference type="ARBA" id="ARBA00023026"/>
    </source>
</evidence>
<sequence length="150" mass="17450">MASKKIRLDDQLCFKIYTLSRLVVQGYEPLFKKTGITYTQYLVLLVLWERDEQPVNNIATRLLLGINTISPLIKRMEKSGLVSRHGSTTDKRKQIVFLTEKGRQLETVVAQARSEIMQRLARNETIAHTMHTMGPMLDTVIDYYVRHREE</sequence>
<dbReference type="RefSeq" id="WP_154328314.1">
    <property type="nucleotide sequence ID" value="NZ_CP045696.1"/>
</dbReference>
<dbReference type="Gene3D" id="1.10.10.10">
    <property type="entry name" value="Winged helix-like DNA-binding domain superfamily/Winged helix DNA-binding domain"/>
    <property type="match status" value="1"/>
</dbReference>
<feature type="domain" description="HTH marR-type" evidence="10">
    <location>
        <begin position="9"/>
        <end position="142"/>
    </location>
</feature>
<evidence type="ECO:0000256" key="1">
    <source>
        <dbReference type="ARBA" id="ARBA00004496"/>
    </source>
</evidence>
<dbReference type="EMBL" id="VULT01000004">
    <property type="protein sequence ID" value="MSS16852.1"/>
    <property type="molecule type" value="Genomic_DNA"/>
</dbReference>
<comment type="subcellular location">
    <subcellularLocation>
        <location evidence="1">Cytoplasm</location>
    </subcellularLocation>
</comment>
<gene>
    <name evidence="11" type="ORF">FYJ29_03600</name>
</gene>
<accession>A0A6L5XDW2</accession>
<dbReference type="PROSITE" id="PS01117">
    <property type="entry name" value="HTH_MARR_1"/>
    <property type="match status" value="1"/>
</dbReference>
<dbReference type="Proteomes" id="UP000483362">
    <property type="component" value="Unassembled WGS sequence"/>
</dbReference>
<dbReference type="InterPro" id="IPR055166">
    <property type="entry name" value="Transc_reg_Sar_Rot_HTH"/>
</dbReference>
<dbReference type="GO" id="GO:0005737">
    <property type="term" value="C:cytoplasm"/>
    <property type="evidence" value="ECO:0007669"/>
    <property type="project" value="UniProtKB-SubCell"/>
</dbReference>
<dbReference type="PANTHER" id="PTHR42756">
    <property type="entry name" value="TRANSCRIPTIONAL REGULATOR, MARR"/>
    <property type="match status" value="1"/>
</dbReference>
<dbReference type="Pfam" id="PF22381">
    <property type="entry name" value="Staph_reg_Sar_Rot"/>
    <property type="match status" value="1"/>
</dbReference>
<dbReference type="PROSITE" id="PS50995">
    <property type="entry name" value="HTH_MARR_2"/>
    <property type="match status" value="1"/>
</dbReference>
<keyword evidence="3" id="KW-0843">Virulence</keyword>
<keyword evidence="12" id="KW-1185">Reference proteome</keyword>
<evidence type="ECO:0000256" key="6">
    <source>
        <dbReference type="ARBA" id="ARBA00040307"/>
    </source>
</evidence>
<dbReference type="AlphaFoldDB" id="A0A6L5XDW2"/>
<keyword evidence="5" id="KW-0804">Transcription</keyword>
<reference evidence="11 12" key="1">
    <citation type="submission" date="2019-08" db="EMBL/GenBank/DDBJ databases">
        <title>In-depth cultivation of the pig gut microbiome towards novel bacterial diversity and tailored functional studies.</title>
        <authorList>
            <person name="Wylensek D."/>
            <person name="Hitch T.C.A."/>
            <person name="Clavel T."/>
        </authorList>
    </citation>
    <scope>NUCLEOTIDE SEQUENCE [LARGE SCALE GENOMIC DNA]</scope>
    <source>
        <strain evidence="11 12">Oil-RF-744-WCA-WT-10</strain>
    </source>
</reference>
<dbReference type="GO" id="GO:0003700">
    <property type="term" value="F:DNA-binding transcription factor activity"/>
    <property type="evidence" value="ECO:0007669"/>
    <property type="project" value="InterPro"/>
</dbReference>
<dbReference type="SMART" id="SM00347">
    <property type="entry name" value="HTH_MARR"/>
    <property type="match status" value="1"/>
</dbReference>